<name>A0A550C866_9AGAR</name>
<accession>A0A550C866</accession>
<organism evidence="1 2">
    <name type="scientific">Schizophyllum amplum</name>
    <dbReference type="NCBI Taxonomy" id="97359"/>
    <lineage>
        <taxon>Eukaryota</taxon>
        <taxon>Fungi</taxon>
        <taxon>Dikarya</taxon>
        <taxon>Basidiomycota</taxon>
        <taxon>Agaricomycotina</taxon>
        <taxon>Agaricomycetes</taxon>
        <taxon>Agaricomycetidae</taxon>
        <taxon>Agaricales</taxon>
        <taxon>Schizophyllaceae</taxon>
        <taxon>Schizophyllum</taxon>
    </lineage>
</organism>
<dbReference type="Proteomes" id="UP000320762">
    <property type="component" value="Unassembled WGS sequence"/>
</dbReference>
<protein>
    <submittedName>
        <fullName evidence="1">Uncharacterized protein</fullName>
    </submittedName>
</protein>
<keyword evidence="2" id="KW-1185">Reference proteome</keyword>
<proteinExistence type="predicted"/>
<sequence>MTELSPEDLEDLAALLEENGGVAMLQRYIDEVFSPTIIRMKRITIDNAEEWIDLAKFTDWIVAASQQRPRTSSTPFRSISNTSSEQDAYRTCNAISSPESYCNAQIYCNALASPELLASSFVSSGLYTEAATFVTSP</sequence>
<evidence type="ECO:0000313" key="2">
    <source>
        <dbReference type="Proteomes" id="UP000320762"/>
    </source>
</evidence>
<gene>
    <name evidence="1" type="ORF">BD626DRAFT_96388</name>
</gene>
<comment type="caution">
    <text evidence="1">The sequence shown here is derived from an EMBL/GenBank/DDBJ whole genome shotgun (WGS) entry which is preliminary data.</text>
</comment>
<dbReference type="AlphaFoldDB" id="A0A550C866"/>
<evidence type="ECO:0000313" key="1">
    <source>
        <dbReference type="EMBL" id="TRM60998.1"/>
    </source>
</evidence>
<reference evidence="1 2" key="1">
    <citation type="journal article" date="2019" name="New Phytol.">
        <title>Comparative genomics reveals unique wood-decay strategies and fruiting body development in the Schizophyllaceae.</title>
        <authorList>
            <person name="Almasi E."/>
            <person name="Sahu N."/>
            <person name="Krizsan K."/>
            <person name="Balint B."/>
            <person name="Kovacs G.M."/>
            <person name="Kiss B."/>
            <person name="Cseklye J."/>
            <person name="Drula E."/>
            <person name="Henrissat B."/>
            <person name="Nagy I."/>
            <person name="Chovatia M."/>
            <person name="Adam C."/>
            <person name="LaButti K."/>
            <person name="Lipzen A."/>
            <person name="Riley R."/>
            <person name="Grigoriev I.V."/>
            <person name="Nagy L.G."/>
        </authorList>
    </citation>
    <scope>NUCLEOTIDE SEQUENCE [LARGE SCALE GENOMIC DNA]</scope>
    <source>
        <strain evidence="1 2">NL-1724</strain>
    </source>
</reference>
<dbReference type="EMBL" id="VDMD01000019">
    <property type="protein sequence ID" value="TRM60998.1"/>
    <property type="molecule type" value="Genomic_DNA"/>
</dbReference>